<comment type="similarity">
    <text evidence="1">In the C-terminal section; belongs to the transpeptidase family.</text>
</comment>
<feature type="compositionally biased region" description="Low complexity" evidence="14">
    <location>
        <begin position="1"/>
        <end position="11"/>
    </location>
</feature>
<dbReference type="InterPro" id="IPR005543">
    <property type="entry name" value="PASTA_dom"/>
</dbReference>
<dbReference type="InterPro" id="IPR050396">
    <property type="entry name" value="Glycosyltr_51/Transpeptidase"/>
</dbReference>
<dbReference type="Pfam" id="PF00905">
    <property type="entry name" value="Transpeptidase"/>
    <property type="match status" value="1"/>
</dbReference>
<dbReference type="GO" id="GO:0071555">
    <property type="term" value="P:cell wall organization"/>
    <property type="evidence" value="ECO:0007669"/>
    <property type="project" value="UniProtKB-KW"/>
</dbReference>
<organism evidence="17 18">
    <name type="scientific">Cellulomonas flavigena (strain ATCC 482 / DSM 20109 / BCRC 11376 / JCM 18109 / NBRC 3775 / NCIMB 8073 / NRS 134)</name>
    <dbReference type="NCBI Taxonomy" id="446466"/>
    <lineage>
        <taxon>Bacteria</taxon>
        <taxon>Bacillati</taxon>
        <taxon>Actinomycetota</taxon>
        <taxon>Actinomycetes</taxon>
        <taxon>Micrococcales</taxon>
        <taxon>Cellulomonadaceae</taxon>
        <taxon>Cellulomonas</taxon>
    </lineage>
</organism>
<dbReference type="InterPro" id="IPR023346">
    <property type="entry name" value="Lysozyme-like_dom_sf"/>
</dbReference>
<dbReference type="GO" id="GO:0006508">
    <property type="term" value="P:proteolysis"/>
    <property type="evidence" value="ECO:0007669"/>
    <property type="project" value="UniProtKB-KW"/>
</dbReference>
<feature type="domain" description="PASTA" evidence="16">
    <location>
        <begin position="696"/>
        <end position="763"/>
    </location>
</feature>
<dbReference type="FunFam" id="1.10.3810.10:FF:000001">
    <property type="entry name" value="Penicillin-binding protein 1A"/>
    <property type="match status" value="1"/>
</dbReference>
<evidence type="ECO:0000256" key="15">
    <source>
        <dbReference type="SAM" id="Phobius"/>
    </source>
</evidence>
<feature type="transmembrane region" description="Helical" evidence="15">
    <location>
        <begin position="50"/>
        <end position="73"/>
    </location>
</feature>
<evidence type="ECO:0000256" key="7">
    <source>
        <dbReference type="ARBA" id="ARBA00022801"/>
    </source>
</evidence>
<accession>D5UE93</accession>
<dbReference type="SUPFAM" id="SSF56601">
    <property type="entry name" value="beta-lactamase/transpeptidase-like"/>
    <property type="match status" value="1"/>
</dbReference>
<dbReference type="CAZy" id="GT51">
    <property type="family name" value="Glycosyltransferase Family 51"/>
</dbReference>
<evidence type="ECO:0000256" key="3">
    <source>
        <dbReference type="ARBA" id="ARBA00022645"/>
    </source>
</evidence>
<feature type="compositionally biased region" description="Pro residues" evidence="14">
    <location>
        <begin position="767"/>
        <end position="803"/>
    </location>
</feature>
<dbReference type="GO" id="GO:0008955">
    <property type="term" value="F:peptidoglycan glycosyltransferase activity"/>
    <property type="evidence" value="ECO:0007669"/>
    <property type="project" value="UniProtKB-EC"/>
</dbReference>
<keyword evidence="8" id="KW-0133">Cell shape</keyword>
<protein>
    <submittedName>
        <fullName evidence="17">Glycosyl transferase family 51</fullName>
    </submittedName>
</protein>
<dbReference type="InterPro" id="IPR001264">
    <property type="entry name" value="Glyco_trans_51"/>
</dbReference>
<comment type="catalytic activity">
    <reaction evidence="13">
        <text>[GlcNAc-(1-&gt;4)-Mur2Ac(oyl-L-Ala-gamma-D-Glu-L-Lys-D-Ala-D-Ala)](n)-di-trans,octa-cis-undecaprenyl diphosphate + beta-D-GlcNAc-(1-&gt;4)-Mur2Ac(oyl-L-Ala-gamma-D-Glu-L-Lys-D-Ala-D-Ala)-di-trans,octa-cis-undecaprenyl diphosphate = [GlcNAc-(1-&gt;4)-Mur2Ac(oyl-L-Ala-gamma-D-Glu-L-Lys-D-Ala-D-Ala)](n+1)-di-trans,octa-cis-undecaprenyl diphosphate + di-trans,octa-cis-undecaprenyl diphosphate + H(+)</text>
        <dbReference type="Rhea" id="RHEA:23708"/>
        <dbReference type="Rhea" id="RHEA-COMP:9602"/>
        <dbReference type="Rhea" id="RHEA-COMP:9603"/>
        <dbReference type="ChEBI" id="CHEBI:15378"/>
        <dbReference type="ChEBI" id="CHEBI:58405"/>
        <dbReference type="ChEBI" id="CHEBI:60033"/>
        <dbReference type="ChEBI" id="CHEBI:78435"/>
        <dbReference type="EC" id="2.4.99.28"/>
    </reaction>
</comment>
<dbReference type="HOGENOM" id="CLU_006354_6_2_11"/>
<dbReference type="Gene3D" id="1.10.3810.10">
    <property type="entry name" value="Biosynthetic peptidoglycan transglycosylase-like"/>
    <property type="match status" value="1"/>
</dbReference>
<feature type="region of interest" description="Disordered" evidence="14">
    <location>
        <begin position="758"/>
        <end position="803"/>
    </location>
</feature>
<dbReference type="PROSITE" id="PS51178">
    <property type="entry name" value="PASTA"/>
    <property type="match status" value="1"/>
</dbReference>
<keyword evidence="7" id="KW-0378">Hydrolase</keyword>
<keyword evidence="9" id="KW-0573">Peptidoglycan synthesis</keyword>
<keyword evidence="18" id="KW-1185">Reference proteome</keyword>
<evidence type="ECO:0000259" key="16">
    <source>
        <dbReference type="PROSITE" id="PS51178"/>
    </source>
</evidence>
<dbReference type="InterPro" id="IPR036950">
    <property type="entry name" value="PBP_transglycosylase"/>
</dbReference>
<name>D5UE93_CELFN</name>
<keyword evidence="15" id="KW-1133">Transmembrane helix</keyword>
<evidence type="ECO:0000256" key="14">
    <source>
        <dbReference type="SAM" id="MobiDB-lite"/>
    </source>
</evidence>
<feature type="region of interest" description="Disordered" evidence="14">
    <location>
        <begin position="671"/>
        <end position="710"/>
    </location>
</feature>
<evidence type="ECO:0000256" key="12">
    <source>
        <dbReference type="ARBA" id="ARBA00034000"/>
    </source>
</evidence>
<dbReference type="RefSeq" id="WP_013118896.1">
    <property type="nucleotide sequence ID" value="NC_014151.1"/>
</dbReference>
<evidence type="ECO:0000313" key="18">
    <source>
        <dbReference type="Proteomes" id="UP000000849"/>
    </source>
</evidence>
<evidence type="ECO:0000256" key="11">
    <source>
        <dbReference type="ARBA" id="ARBA00023316"/>
    </source>
</evidence>
<dbReference type="InterPro" id="IPR001460">
    <property type="entry name" value="PCN-bd_Tpept"/>
</dbReference>
<evidence type="ECO:0000256" key="8">
    <source>
        <dbReference type="ARBA" id="ARBA00022960"/>
    </source>
</evidence>
<evidence type="ECO:0000256" key="4">
    <source>
        <dbReference type="ARBA" id="ARBA00022670"/>
    </source>
</evidence>
<dbReference type="Pfam" id="PF00912">
    <property type="entry name" value="Transgly"/>
    <property type="match status" value="1"/>
</dbReference>
<dbReference type="Gene3D" id="3.40.710.10">
    <property type="entry name" value="DD-peptidase/beta-lactamase superfamily"/>
    <property type="match status" value="1"/>
</dbReference>
<evidence type="ECO:0000256" key="9">
    <source>
        <dbReference type="ARBA" id="ARBA00022984"/>
    </source>
</evidence>
<evidence type="ECO:0000256" key="13">
    <source>
        <dbReference type="ARBA" id="ARBA00049902"/>
    </source>
</evidence>
<dbReference type="OrthoDB" id="9766909at2"/>
<evidence type="ECO:0000256" key="5">
    <source>
        <dbReference type="ARBA" id="ARBA00022676"/>
    </source>
</evidence>
<evidence type="ECO:0000256" key="2">
    <source>
        <dbReference type="ARBA" id="ARBA00007739"/>
    </source>
</evidence>
<dbReference type="GO" id="GO:0008658">
    <property type="term" value="F:penicillin binding"/>
    <property type="evidence" value="ECO:0007669"/>
    <property type="project" value="InterPro"/>
</dbReference>
<comment type="similarity">
    <text evidence="2">In the N-terminal section; belongs to the glycosyltransferase 51 family.</text>
</comment>
<keyword evidence="4" id="KW-0645">Protease</keyword>
<evidence type="ECO:0000256" key="1">
    <source>
        <dbReference type="ARBA" id="ARBA00007090"/>
    </source>
</evidence>
<proteinExistence type="inferred from homology"/>
<dbReference type="GO" id="GO:0009252">
    <property type="term" value="P:peptidoglycan biosynthetic process"/>
    <property type="evidence" value="ECO:0007669"/>
    <property type="project" value="UniProtKB-KW"/>
</dbReference>
<sequence>MAASNRRAAPSRARRATRRTAPSARERQGFWNYPRREHTGLHRWLPSWRVVLGTFIGMIFLVLGAGVAAFALIKQDSPLAEVNYQTTTVYFAGPEPGTPGEVMGTFADQRRELVDYGTLPEHIGQAVAAGEDKTFFTNSGISLSGMARAFINNIQGKPTQGGSTLTQQYVERYYQDSTTDYWGKAKEAIIAIRIARTESKEMIMGRYLNTIYFGRDSYGIQAAAQSYFKVDAKDLTVAQAALLAAVIPSPNNWDPANDRPKAEQRWNIILDRMVEMEWLTAEERAAQTFPPFEVYQESETYRGPNGYLLKMVEKELVATKFWTEGELKTAGLKVLTTIDPALQQMAVESAEGLRTGALSDGAVPHERLRVSISTVDPATGGIVALYGGPDYLTDTRNTATFDKVPAASTFKPFTLVAALQQGTSLATTYNGDSPQSFPQWENGKPVPNYPNRDYGPIDLVRATADSVNTVYAQLNIQVGADNTKKVAETAGITTPLETNISNVLGTDFVHPIDMAGAYATFAAQGVRRAPHIVQQVNDSSGAVAWQPDTTGQNVFPADVMADATYAMTQVVEQGSGKAQVSRLDRPIAGKTGSETLNKGAWFVGYVPQLSTAVSLSQLAEDGKGLDSIDGWGQFSSVNGSTFPALLWADYMGKVFADPRYQEIQQFPPRANVGKKPTVTASATPTEVAPTAEETQAPAETQVPSGLAGRTEADASGALQGAGLVARIANERSATVPAGRVIRVEPGEGTTLAAGATVTLVVSSGAPQPTPSPTPPPAPSPTPEPTQSAPPPDAGGGQQPPPNG</sequence>
<evidence type="ECO:0000256" key="10">
    <source>
        <dbReference type="ARBA" id="ARBA00023268"/>
    </source>
</evidence>
<dbReference type="GO" id="GO:0030288">
    <property type="term" value="C:outer membrane-bounded periplasmic space"/>
    <property type="evidence" value="ECO:0007669"/>
    <property type="project" value="TreeGrafter"/>
</dbReference>
<keyword evidence="10" id="KW-0511">Multifunctional enzyme</keyword>
<dbReference type="InterPro" id="IPR012338">
    <property type="entry name" value="Beta-lactam/transpept-like"/>
</dbReference>
<evidence type="ECO:0000313" key="17">
    <source>
        <dbReference type="EMBL" id="ADG76569.1"/>
    </source>
</evidence>
<keyword evidence="3" id="KW-0121">Carboxypeptidase</keyword>
<dbReference type="CDD" id="cd06577">
    <property type="entry name" value="PASTA_pknB"/>
    <property type="match status" value="1"/>
</dbReference>
<dbReference type="Gene3D" id="3.30.10.20">
    <property type="match status" value="1"/>
</dbReference>
<keyword evidence="11" id="KW-0961">Cell wall biogenesis/degradation</keyword>
<dbReference type="GO" id="GO:0009002">
    <property type="term" value="F:serine-type D-Ala-D-Ala carboxypeptidase activity"/>
    <property type="evidence" value="ECO:0007669"/>
    <property type="project" value="UniProtKB-EC"/>
</dbReference>
<dbReference type="Proteomes" id="UP000000849">
    <property type="component" value="Chromosome"/>
</dbReference>
<dbReference type="GO" id="GO:0008360">
    <property type="term" value="P:regulation of cell shape"/>
    <property type="evidence" value="ECO:0007669"/>
    <property type="project" value="UniProtKB-KW"/>
</dbReference>
<dbReference type="eggNOG" id="COG0744">
    <property type="taxonomic scope" value="Bacteria"/>
</dbReference>
<feature type="region of interest" description="Disordered" evidence="14">
    <location>
        <begin position="1"/>
        <end position="28"/>
    </location>
</feature>
<dbReference type="KEGG" id="cfl:Cfla_3701"/>
<dbReference type="SUPFAM" id="SSF53955">
    <property type="entry name" value="Lysozyme-like"/>
    <property type="match status" value="1"/>
</dbReference>
<dbReference type="PANTHER" id="PTHR32282:SF34">
    <property type="entry name" value="PENICILLIN-BINDING PROTEIN 1A"/>
    <property type="match status" value="1"/>
</dbReference>
<dbReference type="STRING" id="446466.Cfla_3701"/>
<dbReference type="AlphaFoldDB" id="D5UE93"/>
<dbReference type="Pfam" id="PF03793">
    <property type="entry name" value="PASTA"/>
    <property type="match status" value="1"/>
</dbReference>
<keyword evidence="5" id="KW-0328">Glycosyltransferase</keyword>
<dbReference type="EMBL" id="CP001964">
    <property type="protein sequence ID" value="ADG76569.1"/>
    <property type="molecule type" value="Genomic_DNA"/>
</dbReference>
<dbReference type="PANTHER" id="PTHR32282">
    <property type="entry name" value="BINDING PROTEIN TRANSPEPTIDASE, PUTATIVE-RELATED"/>
    <property type="match status" value="1"/>
</dbReference>
<reference evidence="17 18" key="1">
    <citation type="journal article" date="2010" name="Stand. Genomic Sci.">
        <title>Complete genome sequence of Cellulomonas flavigena type strain (134).</title>
        <authorList>
            <person name="Abt B."/>
            <person name="Foster B."/>
            <person name="Lapidus A."/>
            <person name="Clum A."/>
            <person name="Sun H."/>
            <person name="Pukall R."/>
            <person name="Lucas S."/>
            <person name="Glavina Del Rio T."/>
            <person name="Nolan M."/>
            <person name="Tice H."/>
            <person name="Cheng J.F."/>
            <person name="Pitluck S."/>
            <person name="Liolios K."/>
            <person name="Ivanova N."/>
            <person name="Mavromatis K."/>
            <person name="Ovchinnikova G."/>
            <person name="Pati A."/>
            <person name="Goodwin L."/>
            <person name="Chen A."/>
            <person name="Palaniappan K."/>
            <person name="Land M."/>
            <person name="Hauser L."/>
            <person name="Chang Y.J."/>
            <person name="Jeffries C.D."/>
            <person name="Rohde M."/>
            <person name="Goker M."/>
            <person name="Woyke T."/>
            <person name="Bristow J."/>
            <person name="Eisen J.A."/>
            <person name="Markowitz V."/>
            <person name="Hugenholtz P."/>
            <person name="Kyrpides N.C."/>
            <person name="Klenk H.P."/>
        </authorList>
    </citation>
    <scope>NUCLEOTIDE SEQUENCE [LARGE SCALE GENOMIC DNA]</scope>
    <source>
        <strain evidence="18">ATCC 482 / DSM 20109 / BCRC 11376 / JCM 18109 / NBRC 3775 / NCIMB 8073 / NRS 134</strain>
    </source>
</reference>
<keyword evidence="6 17" id="KW-0808">Transferase</keyword>
<keyword evidence="15" id="KW-0472">Membrane</keyword>
<comment type="catalytic activity">
    <reaction evidence="12">
        <text>Preferential cleavage: (Ac)2-L-Lys-D-Ala-|-D-Ala. Also transpeptidation of peptidyl-alanyl moieties that are N-acyl substituents of D-alanine.</text>
        <dbReference type="EC" id="3.4.16.4"/>
    </reaction>
</comment>
<gene>
    <name evidence="17" type="ordered locus">Cfla_3701</name>
</gene>
<dbReference type="SMART" id="SM00740">
    <property type="entry name" value="PASTA"/>
    <property type="match status" value="1"/>
</dbReference>
<feature type="compositionally biased region" description="Low complexity" evidence="14">
    <location>
        <begin position="676"/>
        <end position="702"/>
    </location>
</feature>
<keyword evidence="15" id="KW-0812">Transmembrane</keyword>
<evidence type="ECO:0000256" key="6">
    <source>
        <dbReference type="ARBA" id="ARBA00022679"/>
    </source>
</evidence>